<dbReference type="SUPFAM" id="SSF90188">
    <property type="entry name" value="Somatomedin B domain"/>
    <property type="match status" value="2"/>
</dbReference>
<evidence type="ECO:0000313" key="6">
    <source>
        <dbReference type="EMBL" id="CAC5415270.1"/>
    </source>
</evidence>
<proteinExistence type="predicted"/>
<dbReference type="Pfam" id="PF01033">
    <property type="entry name" value="Somatomedin_B"/>
    <property type="match status" value="2"/>
</dbReference>
<dbReference type="GO" id="GO:0005044">
    <property type="term" value="F:scavenger receptor activity"/>
    <property type="evidence" value="ECO:0007669"/>
    <property type="project" value="InterPro"/>
</dbReference>
<evidence type="ECO:0000256" key="1">
    <source>
        <dbReference type="ARBA" id="ARBA00004613"/>
    </source>
</evidence>
<reference evidence="6 7" key="1">
    <citation type="submission" date="2020-06" db="EMBL/GenBank/DDBJ databases">
        <authorList>
            <person name="Li R."/>
            <person name="Bekaert M."/>
        </authorList>
    </citation>
    <scope>NUCLEOTIDE SEQUENCE [LARGE SCALE GENOMIC DNA]</scope>
    <source>
        <strain evidence="7">wild</strain>
    </source>
</reference>
<evidence type="ECO:0000256" key="3">
    <source>
        <dbReference type="ARBA" id="ARBA00022737"/>
    </source>
</evidence>
<dbReference type="InterPro" id="IPR020436">
    <property type="entry name" value="SMB_chordata"/>
</dbReference>
<name>A0A6J8E466_MYTCO</name>
<keyword evidence="7" id="KW-1185">Reference proteome</keyword>
<keyword evidence="4" id="KW-1015">Disulfide bond</keyword>
<accession>A0A6J8E466</accession>
<organism evidence="6 7">
    <name type="scientific">Mytilus coruscus</name>
    <name type="common">Sea mussel</name>
    <dbReference type="NCBI Taxonomy" id="42192"/>
    <lineage>
        <taxon>Eukaryota</taxon>
        <taxon>Metazoa</taxon>
        <taxon>Spiralia</taxon>
        <taxon>Lophotrochozoa</taxon>
        <taxon>Mollusca</taxon>
        <taxon>Bivalvia</taxon>
        <taxon>Autobranchia</taxon>
        <taxon>Pteriomorphia</taxon>
        <taxon>Mytilida</taxon>
        <taxon>Mytiloidea</taxon>
        <taxon>Mytilidae</taxon>
        <taxon>Mytilinae</taxon>
        <taxon>Mytilus</taxon>
    </lineage>
</organism>
<dbReference type="InterPro" id="IPR036024">
    <property type="entry name" value="Somatomedin_B-like_dom_sf"/>
</dbReference>
<dbReference type="InterPro" id="IPR001212">
    <property type="entry name" value="Somatomedin_B_dom"/>
</dbReference>
<dbReference type="GO" id="GO:0030247">
    <property type="term" value="F:polysaccharide binding"/>
    <property type="evidence" value="ECO:0007669"/>
    <property type="project" value="InterPro"/>
</dbReference>
<dbReference type="SMART" id="SM00201">
    <property type="entry name" value="SO"/>
    <property type="match status" value="2"/>
</dbReference>
<gene>
    <name evidence="6" type="ORF">MCOR_47976</name>
</gene>
<evidence type="ECO:0000256" key="4">
    <source>
        <dbReference type="ARBA" id="ARBA00023157"/>
    </source>
</evidence>
<sequence>MKRLFRCEISLSKADKSSNSYNASAYYFQGENCYCFKADELATNAIDDKSPQKCLSSCSTCSENYIFIYKFNVTESCVGRCGQLYDKRDPCQCNTACKKYKNCCDDYDAFCLIESCVGRCEQPFDSNLQCQCNSPCREKQDCCDDYGVFCSEAENMDSDNRDPTHTKMCMALHCGHSDHHSLSPENCDFQFKVSCGYNYRFLKWSTAVAASTKSNATIDKIMK</sequence>
<dbReference type="GO" id="GO:0006955">
    <property type="term" value="P:immune response"/>
    <property type="evidence" value="ECO:0007669"/>
    <property type="project" value="InterPro"/>
</dbReference>
<dbReference type="PRINTS" id="PR00022">
    <property type="entry name" value="SOMATOMEDINB"/>
</dbReference>
<dbReference type="Proteomes" id="UP000507470">
    <property type="component" value="Unassembled WGS sequence"/>
</dbReference>
<dbReference type="EMBL" id="CACVKT020008396">
    <property type="protein sequence ID" value="CAC5415270.1"/>
    <property type="molecule type" value="Genomic_DNA"/>
</dbReference>
<dbReference type="OrthoDB" id="413699at2759"/>
<evidence type="ECO:0000259" key="5">
    <source>
        <dbReference type="PROSITE" id="PS50958"/>
    </source>
</evidence>
<protein>
    <recommendedName>
        <fullName evidence="5">SMB domain-containing protein</fullName>
    </recommendedName>
</protein>
<dbReference type="PROSITE" id="PS00524">
    <property type="entry name" value="SMB_1"/>
    <property type="match status" value="2"/>
</dbReference>
<keyword evidence="2" id="KW-0964">Secreted</keyword>
<evidence type="ECO:0000256" key="2">
    <source>
        <dbReference type="ARBA" id="ARBA00022525"/>
    </source>
</evidence>
<dbReference type="GO" id="GO:0005576">
    <property type="term" value="C:extracellular region"/>
    <property type="evidence" value="ECO:0007669"/>
    <property type="project" value="UniProtKB-SubCell"/>
</dbReference>
<dbReference type="PROSITE" id="PS50958">
    <property type="entry name" value="SMB_2"/>
    <property type="match status" value="2"/>
</dbReference>
<keyword evidence="3" id="KW-0677">Repeat</keyword>
<feature type="domain" description="SMB" evidence="5">
    <location>
        <begin position="118"/>
        <end position="154"/>
    </location>
</feature>
<dbReference type="AlphaFoldDB" id="A0A6J8E466"/>
<feature type="domain" description="SMB" evidence="5">
    <location>
        <begin position="73"/>
        <end position="116"/>
    </location>
</feature>
<dbReference type="Gene3D" id="4.10.410.20">
    <property type="match status" value="2"/>
</dbReference>
<comment type="subcellular location">
    <subcellularLocation>
        <location evidence="1">Secreted</location>
    </subcellularLocation>
</comment>
<evidence type="ECO:0000313" key="7">
    <source>
        <dbReference type="Proteomes" id="UP000507470"/>
    </source>
</evidence>